<accession>A0A4U8Z7Y6</accession>
<dbReference type="CDD" id="cd03468">
    <property type="entry name" value="PolY_like"/>
    <property type="match status" value="1"/>
</dbReference>
<organism evidence="3 4">
    <name type="scientific">Methylocella tundrae</name>
    <dbReference type="NCBI Taxonomy" id="227605"/>
    <lineage>
        <taxon>Bacteria</taxon>
        <taxon>Pseudomonadati</taxon>
        <taxon>Pseudomonadota</taxon>
        <taxon>Alphaproteobacteria</taxon>
        <taxon>Hyphomicrobiales</taxon>
        <taxon>Beijerinckiaceae</taxon>
        <taxon>Methylocella</taxon>
    </lineage>
</organism>
<dbReference type="PANTHER" id="PTHR35369:SF2">
    <property type="entry name" value="BLR3025 PROTEIN"/>
    <property type="match status" value="1"/>
</dbReference>
<dbReference type="KEGG" id="mtun:MTUNDRAET4_0263.2"/>
<protein>
    <submittedName>
        <fullName evidence="3">Protein imuB, putative damage-inducible mutagenesis protein</fullName>
    </submittedName>
</protein>
<sequence>MGAAAPPAEPPLVLIGREGRRRVVLAADRAAGAAGLYIGMPVTKAQALARGLIVKDADPAADAEALERLALWALKRYAPIAAADPPDGIVIDVFGAAHLFGGEDAMARDMVARIEASGVAARAALADSWGAAHALARFSARPILVVAPGESARAILDLPIAALRLPKHIVDGLRVLGFEAIGELAAKPRAPLALRFGPELGRRLDQALGRLSEPIDPARPPELIEEHSCHWSSSLAKRFSSIGARTGPLSPASEPSCRLPIPNCRTAGRLSYGPICFRPTRCCSTRWPRHSGCWAAFPSAGYSII</sequence>
<dbReference type="InterPro" id="IPR001126">
    <property type="entry name" value="UmuC"/>
</dbReference>
<dbReference type="Pfam" id="PF00817">
    <property type="entry name" value="IMS"/>
    <property type="match status" value="1"/>
</dbReference>
<gene>
    <name evidence="3" type="primary">imuB</name>
    <name evidence="3" type="ORF">MTUNDRAET4_0263</name>
</gene>
<keyword evidence="1" id="KW-0227">DNA damage</keyword>
<dbReference type="InterPro" id="IPR050356">
    <property type="entry name" value="SulA_CellDiv_inhibitor"/>
</dbReference>
<evidence type="ECO:0000313" key="4">
    <source>
        <dbReference type="Proteomes" id="UP000294360"/>
    </source>
</evidence>
<dbReference type="InterPro" id="IPR043502">
    <property type="entry name" value="DNA/RNA_pol_sf"/>
</dbReference>
<dbReference type="Proteomes" id="UP000294360">
    <property type="component" value="Plasmid 3"/>
</dbReference>
<dbReference type="SUPFAM" id="SSF56672">
    <property type="entry name" value="DNA/RNA polymerases"/>
    <property type="match status" value="1"/>
</dbReference>
<proteinExistence type="predicted"/>
<evidence type="ECO:0000256" key="1">
    <source>
        <dbReference type="ARBA" id="ARBA00022763"/>
    </source>
</evidence>
<keyword evidence="3" id="KW-0614">Plasmid</keyword>
<feature type="domain" description="UmuC" evidence="2">
    <location>
        <begin position="13"/>
        <end position="132"/>
    </location>
</feature>
<dbReference type="EMBL" id="LR536452">
    <property type="protein sequence ID" value="VFU17780.1"/>
    <property type="molecule type" value="Genomic_DNA"/>
</dbReference>
<dbReference type="AlphaFoldDB" id="A0A4U8Z7Y6"/>
<name>A0A4U8Z7Y6_METTU</name>
<evidence type="ECO:0000259" key="2">
    <source>
        <dbReference type="Pfam" id="PF00817"/>
    </source>
</evidence>
<dbReference type="GO" id="GO:0006281">
    <property type="term" value="P:DNA repair"/>
    <property type="evidence" value="ECO:0007669"/>
    <property type="project" value="InterPro"/>
</dbReference>
<reference evidence="3 4" key="1">
    <citation type="submission" date="2019-03" db="EMBL/GenBank/DDBJ databases">
        <authorList>
            <person name="Kox A.R. M."/>
        </authorList>
    </citation>
    <scope>NUCLEOTIDE SEQUENCE [LARGE SCALE GENOMIC DNA]</scope>
    <source>
        <strain evidence="3">MTUNDRAET4 annotated genome</strain>
        <plasmid evidence="4">3</plasmid>
    </source>
</reference>
<geneLocation type="plasmid" evidence="3 4">
    <name>3</name>
</geneLocation>
<evidence type="ECO:0000313" key="3">
    <source>
        <dbReference type="EMBL" id="VFU17780.1"/>
    </source>
</evidence>
<dbReference type="PANTHER" id="PTHR35369">
    <property type="entry name" value="BLR3025 PROTEIN-RELATED"/>
    <property type="match status" value="1"/>
</dbReference>